<evidence type="ECO:0000313" key="8">
    <source>
        <dbReference type="EMBL" id="RKN06520.1"/>
    </source>
</evidence>
<comment type="similarity">
    <text evidence="1">Belongs to the sigma-70 factor family. ECF subfamily.</text>
</comment>
<name>A0A3A9W0M3_9ACTN</name>
<sequence length="273" mass="30413">MASIACPASPVETPVRRAAEVDWATLRLAAERSHPKANLPRGRLSSEADESGTTGLTTLFEEVGQVTGTDEGTHEETETTAERNARFERDALGYLDQMYSAALRMTRNPADAEDLVQETFAKAYGSFHQFREGTNLKAWMYRILTNTFINSYRKKQREPQRSAAEDIEDWQLARAESHMSTGLRSAESQALDHLPDSDVKQALQAIPEEFRIAVYLADVEGFAYKEIADIMGTPIGTVMSRLHRGRRQLRDMLADYARERGLVPAGVQEGSGS</sequence>
<evidence type="ECO:0000256" key="4">
    <source>
        <dbReference type="ARBA" id="ARBA00023125"/>
    </source>
</evidence>
<dbReference type="Proteomes" id="UP000275024">
    <property type="component" value="Unassembled WGS sequence"/>
</dbReference>
<dbReference type="OrthoDB" id="9803470at2"/>
<accession>A0A3A9W0M3</accession>
<dbReference type="EMBL" id="RBDY01000014">
    <property type="protein sequence ID" value="RKN20221.1"/>
    <property type="molecule type" value="Genomic_DNA"/>
</dbReference>
<evidence type="ECO:0000256" key="1">
    <source>
        <dbReference type="ARBA" id="ARBA00010641"/>
    </source>
</evidence>
<dbReference type="SUPFAM" id="SSF88946">
    <property type="entry name" value="Sigma2 domain of RNA polymerase sigma factors"/>
    <property type="match status" value="1"/>
</dbReference>
<keyword evidence="2" id="KW-0805">Transcription regulation</keyword>
<keyword evidence="4" id="KW-0238">DNA-binding</keyword>
<dbReference type="SUPFAM" id="SSF88659">
    <property type="entry name" value="Sigma3 and sigma4 domains of RNA polymerase sigma factors"/>
    <property type="match status" value="1"/>
</dbReference>
<comment type="caution">
    <text evidence="8">The sequence shown here is derived from an EMBL/GenBank/DDBJ whole genome shotgun (WGS) entry which is preliminary data.</text>
</comment>
<evidence type="ECO:0000256" key="3">
    <source>
        <dbReference type="ARBA" id="ARBA00023082"/>
    </source>
</evidence>
<dbReference type="InterPro" id="IPR014293">
    <property type="entry name" value="RNA_pol_sigma70_actinobac"/>
</dbReference>
<keyword evidence="10" id="KW-1185">Reference proteome</keyword>
<dbReference type="GO" id="GO:0003677">
    <property type="term" value="F:DNA binding"/>
    <property type="evidence" value="ECO:0007669"/>
    <property type="project" value="UniProtKB-KW"/>
</dbReference>
<dbReference type="InterPro" id="IPR013324">
    <property type="entry name" value="RNA_pol_sigma_r3/r4-like"/>
</dbReference>
<proteinExistence type="inferred from homology"/>
<keyword evidence="5" id="KW-0804">Transcription</keyword>
<dbReference type="NCBIfam" id="TIGR02947">
    <property type="entry name" value="SigH_actino"/>
    <property type="match status" value="1"/>
</dbReference>
<dbReference type="NCBIfam" id="TIGR02937">
    <property type="entry name" value="sigma70-ECF"/>
    <property type="match status" value="1"/>
</dbReference>
<dbReference type="Gene3D" id="1.10.10.10">
    <property type="entry name" value="Winged helix-like DNA-binding domain superfamily/Winged helix DNA-binding domain"/>
    <property type="match status" value="1"/>
</dbReference>
<gene>
    <name evidence="9" type="ORF">D7318_18830</name>
    <name evidence="8" type="ORF">D7319_22330</name>
</gene>
<dbReference type="CDD" id="cd06171">
    <property type="entry name" value="Sigma70_r4"/>
    <property type="match status" value="1"/>
</dbReference>
<dbReference type="InterPro" id="IPR007627">
    <property type="entry name" value="RNA_pol_sigma70_r2"/>
</dbReference>
<organism evidence="8 11">
    <name type="scientific">Streptomyces radicis</name>
    <dbReference type="NCBI Taxonomy" id="1750517"/>
    <lineage>
        <taxon>Bacteria</taxon>
        <taxon>Bacillati</taxon>
        <taxon>Actinomycetota</taxon>
        <taxon>Actinomycetes</taxon>
        <taxon>Kitasatosporales</taxon>
        <taxon>Streptomycetaceae</taxon>
        <taxon>Streptomyces</taxon>
    </lineage>
</organism>
<feature type="domain" description="RNA polymerase sigma factor 70 region 4 type 2" evidence="7">
    <location>
        <begin position="199"/>
        <end position="249"/>
    </location>
</feature>
<evidence type="ECO:0000256" key="2">
    <source>
        <dbReference type="ARBA" id="ARBA00023015"/>
    </source>
</evidence>
<dbReference type="EMBL" id="RBDX01000020">
    <property type="protein sequence ID" value="RKN06520.1"/>
    <property type="molecule type" value="Genomic_DNA"/>
</dbReference>
<dbReference type="FunFam" id="1.10.10.10:FF:000068">
    <property type="entry name" value="RNA polymerase sigma factor"/>
    <property type="match status" value="1"/>
</dbReference>
<keyword evidence="3" id="KW-0731">Sigma factor</keyword>
<dbReference type="InterPro" id="IPR036388">
    <property type="entry name" value="WH-like_DNA-bd_sf"/>
</dbReference>
<dbReference type="PANTHER" id="PTHR43133:SF59">
    <property type="entry name" value="ECF RNA POLYMERASE SIGMA FACTOR SIGR"/>
    <property type="match status" value="1"/>
</dbReference>
<dbReference type="InterPro" id="IPR013249">
    <property type="entry name" value="RNA_pol_sigma70_r4_t2"/>
</dbReference>
<dbReference type="GO" id="GO:0006979">
    <property type="term" value="P:response to oxidative stress"/>
    <property type="evidence" value="ECO:0007669"/>
    <property type="project" value="UniProtKB-ARBA"/>
</dbReference>
<dbReference type="InterPro" id="IPR013325">
    <property type="entry name" value="RNA_pol_sigma_r2"/>
</dbReference>
<evidence type="ECO:0000313" key="9">
    <source>
        <dbReference type="EMBL" id="RKN20221.1"/>
    </source>
</evidence>
<evidence type="ECO:0000256" key="5">
    <source>
        <dbReference type="ARBA" id="ARBA00023163"/>
    </source>
</evidence>
<dbReference type="Proteomes" id="UP000268652">
    <property type="component" value="Unassembled WGS sequence"/>
</dbReference>
<dbReference type="FunFam" id="1.10.1740.10:FF:000003">
    <property type="entry name" value="RNA polymerase sigma factor"/>
    <property type="match status" value="1"/>
</dbReference>
<dbReference type="GO" id="GO:0016987">
    <property type="term" value="F:sigma factor activity"/>
    <property type="evidence" value="ECO:0007669"/>
    <property type="project" value="UniProtKB-KW"/>
</dbReference>
<evidence type="ECO:0000313" key="10">
    <source>
        <dbReference type="Proteomes" id="UP000268652"/>
    </source>
</evidence>
<dbReference type="Pfam" id="PF04542">
    <property type="entry name" value="Sigma70_r2"/>
    <property type="match status" value="1"/>
</dbReference>
<dbReference type="InterPro" id="IPR014284">
    <property type="entry name" value="RNA_pol_sigma-70_dom"/>
</dbReference>
<dbReference type="InterPro" id="IPR039425">
    <property type="entry name" value="RNA_pol_sigma-70-like"/>
</dbReference>
<evidence type="ECO:0000313" key="11">
    <source>
        <dbReference type="Proteomes" id="UP000275024"/>
    </source>
</evidence>
<dbReference type="GO" id="GO:0006352">
    <property type="term" value="P:DNA-templated transcription initiation"/>
    <property type="evidence" value="ECO:0007669"/>
    <property type="project" value="InterPro"/>
</dbReference>
<dbReference type="Gene3D" id="1.10.1740.10">
    <property type="match status" value="1"/>
</dbReference>
<dbReference type="PANTHER" id="PTHR43133">
    <property type="entry name" value="RNA POLYMERASE ECF-TYPE SIGMA FACTO"/>
    <property type="match status" value="1"/>
</dbReference>
<evidence type="ECO:0000259" key="7">
    <source>
        <dbReference type="Pfam" id="PF08281"/>
    </source>
</evidence>
<feature type="domain" description="RNA polymerase sigma-70 region 2" evidence="6">
    <location>
        <begin position="94"/>
        <end position="157"/>
    </location>
</feature>
<dbReference type="AlphaFoldDB" id="A0A3A9W0M3"/>
<dbReference type="Pfam" id="PF08281">
    <property type="entry name" value="Sigma70_r4_2"/>
    <property type="match status" value="1"/>
</dbReference>
<reference evidence="10 11" key="1">
    <citation type="submission" date="2018-09" db="EMBL/GenBank/DDBJ databases">
        <title>Streptomyces sp. nov. DS1-2, an endophytic actinomycete isolated from roots of Dendrobium scabrilingue.</title>
        <authorList>
            <person name="Kuncharoen N."/>
            <person name="Kudo T."/>
            <person name="Ohkuma M."/>
            <person name="Yuki M."/>
            <person name="Tanasupawat S."/>
        </authorList>
    </citation>
    <scope>NUCLEOTIDE SEQUENCE [LARGE SCALE GENOMIC DNA]</scope>
    <source>
        <strain evidence="8 11">AZ1-7</strain>
        <strain evidence="9 10">DS1-2</strain>
    </source>
</reference>
<evidence type="ECO:0000259" key="6">
    <source>
        <dbReference type="Pfam" id="PF04542"/>
    </source>
</evidence>
<protein>
    <submittedName>
        <fullName evidence="8">Sigma-70 family RNA polymerase sigma factor</fullName>
    </submittedName>
</protein>